<dbReference type="OrthoDB" id="9813771at2"/>
<dbReference type="Proteomes" id="UP000321721">
    <property type="component" value="Unassembled WGS sequence"/>
</dbReference>
<protein>
    <submittedName>
        <fullName evidence="3">YigZ family protein</fullName>
    </submittedName>
</protein>
<accession>A0A5C6RSQ7</accession>
<dbReference type="NCBIfam" id="TIGR00257">
    <property type="entry name" value="IMPACT_YIGZ"/>
    <property type="match status" value="1"/>
</dbReference>
<dbReference type="PANTHER" id="PTHR16301:SF20">
    <property type="entry name" value="IMPACT FAMILY MEMBER YIGZ"/>
    <property type="match status" value="1"/>
</dbReference>
<dbReference type="GO" id="GO:0006446">
    <property type="term" value="P:regulation of translational initiation"/>
    <property type="evidence" value="ECO:0007669"/>
    <property type="project" value="TreeGrafter"/>
</dbReference>
<dbReference type="EMBL" id="VOOS01000003">
    <property type="protein sequence ID" value="TXB65293.1"/>
    <property type="molecule type" value="Genomic_DNA"/>
</dbReference>
<gene>
    <name evidence="3" type="ORF">FRY74_07675</name>
</gene>
<dbReference type="InterPro" id="IPR020568">
    <property type="entry name" value="Ribosomal_Su5_D2-typ_SF"/>
</dbReference>
<proteinExistence type="inferred from homology"/>
<dbReference type="Pfam" id="PF01205">
    <property type="entry name" value="Impact_N"/>
    <property type="match status" value="1"/>
</dbReference>
<keyword evidence="4" id="KW-1185">Reference proteome</keyword>
<dbReference type="Gene3D" id="3.30.230.30">
    <property type="entry name" value="Impact, N-terminal domain"/>
    <property type="match status" value="1"/>
</dbReference>
<name>A0A5C6RSQ7_9FLAO</name>
<dbReference type="InterPro" id="IPR001498">
    <property type="entry name" value="Impact_N"/>
</dbReference>
<dbReference type="InterPro" id="IPR015796">
    <property type="entry name" value="Impact_YigZ-like"/>
</dbReference>
<feature type="domain" description="Impact N-terminal" evidence="2">
    <location>
        <begin position="19"/>
        <end position="124"/>
    </location>
</feature>
<evidence type="ECO:0000313" key="4">
    <source>
        <dbReference type="Proteomes" id="UP000321721"/>
    </source>
</evidence>
<evidence type="ECO:0000313" key="3">
    <source>
        <dbReference type="EMBL" id="TXB65293.1"/>
    </source>
</evidence>
<comment type="caution">
    <text evidence="3">The sequence shown here is derived from an EMBL/GenBank/DDBJ whole genome shotgun (WGS) entry which is preliminary data.</text>
</comment>
<dbReference type="InterPro" id="IPR036956">
    <property type="entry name" value="Impact_N_sf"/>
</dbReference>
<dbReference type="SUPFAM" id="SSF54211">
    <property type="entry name" value="Ribosomal protein S5 domain 2-like"/>
    <property type="match status" value="1"/>
</dbReference>
<comment type="similarity">
    <text evidence="1">Belongs to the IMPACT family.</text>
</comment>
<reference evidence="3 4" key="1">
    <citation type="submission" date="2019-08" db="EMBL/GenBank/DDBJ databases">
        <title>Genome of Vicingus serpentipes NCIMB 15042.</title>
        <authorList>
            <person name="Bowman J.P."/>
        </authorList>
    </citation>
    <scope>NUCLEOTIDE SEQUENCE [LARGE SCALE GENOMIC DNA]</scope>
    <source>
        <strain evidence="3 4">NCIMB 15042</strain>
    </source>
</reference>
<dbReference type="PANTHER" id="PTHR16301">
    <property type="entry name" value="IMPACT-RELATED"/>
    <property type="match status" value="1"/>
</dbReference>
<evidence type="ECO:0000259" key="2">
    <source>
        <dbReference type="Pfam" id="PF01205"/>
    </source>
</evidence>
<dbReference type="InterPro" id="IPR023582">
    <property type="entry name" value="Impact"/>
</dbReference>
<dbReference type="AlphaFoldDB" id="A0A5C6RSQ7"/>
<dbReference type="RefSeq" id="WP_147100200.1">
    <property type="nucleotide sequence ID" value="NZ_VOOS01000003.1"/>
</dbReference>
<organism evidence="3 4">
    <name type="scientific">Vicingus serpentipes</name>
    <dbReference type="NCBI Taxonomy" id="1926625"/>
    <lineage>
        <taxon>Bacteria</taxon>
        <taxon>Pseudomonadati</taxon>
        <taxon>Bacteroidota</taxon>
        <taxon>Flavobacteriia</taxon>
        <taxon>Flavobacteriales</taxon>
        <taxon>Vicingaceae</taxon>
        <taxon>Vicingus</taxon>
    </lineage>
</organism>
<sequence>MTDAYFTIKQPSEGVYKEKGSKFIAFAYPIYNEEEFKEHLTQLKKDYHDARHHCYAFRLGLTENEYRYSDDGEPNNSAGKPIYGQLLSSNITNVTIIVIRYFGGTKLGVGGLITAYKEAARDAINNAKIVKRTVNHFYTIKFDYAAMSDVMNFIKLHNLNVTNQVFENNCSIEFNIRTKEAEQVITEFEKIENVKIEFLRTI</sequence>
<dbReference type="GO" id="GO:0005737">
    <property type="term" value="C:cytoplasm"/>
    <property type="evidence" value="ECO:0007669"/>
    <property type="project" value="TreeGrafter"/>
</dbReference>
<evidence type="ECO:0000256" key="1">
    <source>
        <dbReference type="ARBA" id="ARBA00007665"/>
    </source>
</evidence>